<dbReference type="GO" id="GO:0030659">
    <property type="term" value="C:cytoplasmic vesicle membrane"/>
    <property type="evidence" value="ECO:0007669"/>
    <property type="project" value="UniProtKB-SubCell"/>
</dbReference>
<keyword evidence="4" id="KW-0472">Membrane</keyword>
<dbReference type="InterPro" id="IPR006571">
    <property type="entry name" value="TLDc_dom"/>
</dbReference>
<dbReference type="SMART" id="SM00584">
    <property type="entry name" value="TLDc"/>
    <property type="match status" value="1"/>
</dbReference>
<keyword evidence="3" id="KW-0770">Synapse</keyword>
<evidence type="ECO:0000256" key="3">
    <source>
        <dbReference type="ARBA" id="ARBA00023018"/>
    </source>
</evidence>
<dbReference type="PROSITE" id="PS51886">
    <property type="entry name" value="TLDC"/>
    <property type="match status" value="1"/>
</dbReference>
<evidence type="ECO:0000313" key="11">
    <source>
        <dbReference type="Proteomes" id="UP001201812"/>
    </source>
</evidence>
<dbReference type="Proteomes" id="UP001201812">
    <property type="component" value="Unassembled WGS sequence"/>
</dbReference>
<evidence type="ECO:0000256" key="7">
    <source>
        <dbReference type="SAM" id="MobiDB-lite"/>
    </source>
</evidence>
<gene>
    <name evidence="10" type="ORF">DdX_03853</name>
</gene>
<dbReference type="GO" id="GO:0045202">
    <property type="term" value="C:synapse"/>
    <property type="evidence" value="ECO:0007669"/>
    <property type="project" value="UniProtKB-SubCell"/>
</dbReference>
<feature type="compositionally biased region" description="Polar residues" evidence="7">
    <location>
        <begin position="130"/>
        <end position="150"/>
    </location>
</feature>
<proteinExistence type="predicted"/>
<feature type="region of interest" description="Disordered" evidence="7">
    <location>
        <begin position="21"/>
        <end position="53"/>
    </location>
</feature>
<accession>A0AAD4R8D0</accession>
<dbReference type="PROSITE" id="PS50086">
    <property type="entry name" value="TBC_RABGAP"/>
    <property type="match status" value="1"/>
</dbReference>
<feature type="compositionally biased region" description="Polar residues" evidence="7">
    <location>
        <begin position="162"/>
        <end position="173"/>
    </location>
</feature>
<feature type="region of interest" description="Disordered" evidence="7">
    <location>
        <begin position="130"/>
        <end position="178"/>
    </location>
</feature>
<feature type="domain" description="TLDc" evidence="9">
    <location>
        <begin position="946"/>
        <end position="1124"/>
    </location>
</feature>
<dbReference type="PANTHER" id="PTHR23354:SF122">
    <property type="entry name" value="GTPASE-ACTIVATING PROTEIN SKYWALKER"/>
    <property type="match status" value="1"/>
</dbReference>
<feature type="compositionally biased region" description="Polar residues" evidence="7">
    <location>
        <begin position="21"/>
        <end position="46"/>
    </location>
</feature>
<name>A0AAD4R8D0_9BILA</name>
<sequence>MVLGTSSTSADVLNVISSASPANSTFHLAPPQSTSTQKQESNSSAGASEDRRSVLKSSAFTSLFQLSEEYSNMPDRLDKNQLEEDNWSRRRRHSVVDPNSGSNDGYSPERSLLDRRKSVAYFDYKDNLIDTNDSNAPSTKGQSQIITSNTNKHDGHNDEVVESQNPSCENSKSPGGVMRHDSLLLPNRLKRGSIPTIAVINNQKEDSLSVCEGADQLQQWDNSDDLADPQRKENTPTVVVAAQAALSHIRAGESEYSSFSQPHSSTDHNHNSVFRSASNPIRFPPKGILTTRRLEEKDSETLSPEEESLMMLKRKNSGRCMSAAFLSTHARGHTTARRRSSVTFRDVIIEENNEDLLKSDNQTITRIGSIEEDDTENKRNGEHYYENHEYHSEGVLTGEESGDQEILKNSDNNPPKRRSMSLYPGLDNPAYTSALRLRTLGESIDEANGCHSKDSGNVLDILPKSCNKSRKSKRAALGMFGLPGGAHLAGLRSDSVDSGFSCASISSCSSTESSIDDGPVGSLSVPNRQRSMSIQPGSSAALPDFKTDYPTWLRSVKKLVQLVEEMKHEVDENKENISTLDMLAAQYKQDVENVKKFVRHNDWPVSHEIRTDLWRVLCHSKDFESNKALYTQQLEDLTKSGVKNLRPSFLSMDGIVVHDHGLKQEGAVTLQRLLIVIECVRPEIRYVPMLYPLCAMFLHYLSAEETFACVMRLLSTSQGTYILQSELSVFASCHTLLSLLKKHKKSVYTCLKRRAGTNDDLKLAEIFSDWNAWIFKYLPFEYLVRVMDCFLVEGHKMLLRVTLSLVYLWYKHITKDQSSAAEQVATPAVGQRRHFPLMRSSTLPSRPKPSSAGQPTNNDASGKSVDEKISEINHQIIEMTQNCPVSMQTLLDMGFGIRNFKHSTFEQRQKHYENKFRDEVARRRADKQGHGVRPQRCIYTAAFESTIIDSTAANELIAALPSRFQLETPQLLFRLSEHGASFVQLWTQIDDADQTLFVIRTTSGEVFGAYCSSCWVERRDVRERSKTRYFGTGESFVWSLHPELQLPVIYGWSGQHSDHPDTCPQMFMTAGDRYLIIGSGGGDAIAIRDELTRGLSYPCDTFASPALVSSNEFGIDELEVYMVFSK</sequence>
<feature type="domain" description="Rab-GAP TBC" evidence="8">
    <location>
        <begin position="604"/>
        <end position="794"/>
    </location>
</feature>
<reference evidence="10" key="1">
    <citation type="submission" date="2022-01" db="EMBL/GenBank/DDBJ databases">
        <title>Genome Sequence Resource for Two Populations of Ditylenchus destructor, the Migratory Endoparasitic Phytonematode.</title>
        <authorList>
            <person name="Zhang H."/>
            <person name="Lin R."/>
            <person name="Xie B."/>
        </authorList>
    </citation>
    <scope>NUCLEOTIDE SEQUENCE</scope>
    <source>
        <strain evidence="10">BazhouSP</strain>
    </source>
</reference>
<dbReference type="Pfam" id="PF07534">
    <property type="entry name" value="TLD"/>
    <property type="match status" value="1"/>
</dbReference>
<feature type="region of interest" description="Disordered" evidence="7">
    <location>
        <begin position="836"/>
        <end position="865"/>
    </location>
</feature>
<dbReference type="AlphaFoldDB" id="A0AAD4R8D0"/>
<feature type="region of interest" description="Disordered" evidence="7">
    <location>
        <begin position="508"/>
        <end position="540"/>
    </location>
</feature>
<evidence type="ECO:0000256" key="2">
    <source>
        <dbReference type="ARBA" id="ARBA00004184"/>
    </source>
</evidence>
<comment type="caution">
    <text evidence="10">The sequence shown here is derived from an EMBL/GenBank/DDBJ whole genome shotgun (WGS) entry which is preliminary data.</text>
</comment>
<dbReference type="InterPro" id="IPR035969">
    <property type="entry name" value="Rab-GAP_TBC_sf"/>
</dbReference>
<protein>
    <submittedName>
        <fullName evidence="10">TLD domain-containing protein</fullName>
    </submittedName>
</protein>
<dbReference type="SUPFAM" id="SSF47923">
    <property type="entry name" value="Ypt/Rab-GAP domain of gyp1p"/>
    <property type="match status" value="2"/>
</dbReference>
<dbReference type="SMART" id="SM00164">
    <property type="entry name" value="TBC"/>
    <property type="match status" value="1"/>
</dbReference>
<dbReference type="InterPro" id="IPR000195">
    <property type="entry name" value="Rab-GAP-TBC_dom"/>
</dbReference>
<keyword evidence="5" id="KW-0968">Cytoplasmic vesicle</keyword>
<feature type="compositionally biased region" description="Polar residues" evidence="7">
    <location>
        <begin position="524"/>
        <end position="538"/>
    </location>
</feature>
<dbReference type="EMBL" id="JAKKPZ010000003">
    <property type="protein sequence ID" value="KAI1723682.1"/>
    <property type="molecule type" value="Genomic_DNA"/>
</dbReference>
<dbReference type="Gene3D" id="1.10.472.80">
    <property type="entry name" value="Ypt/Rab-GAP domain of gyp1p, domain 3"/>
    <property type="match status" value="1"/>
</dbReference>
<dbReference type="Pfam" id="PF00566">
    <property type="entry name" value="RabGAP-TBC"/>
    <property type="match status" value="1"/>
</dbReference>
<evidence type="ECO:0000256" key="6">
    <source>
        <dbReference type="ARBA" id="ARBA00034103"/>
    </source>
</evidence>
<keyword evidence="11" id="KW-1185">Reference proteome</keyword>
<organism evidence="10 11">
    <name type="scientific">Ditylenchus destructor</name>
    <dbReference type="NCBI Taxonomy" id="166010"/>
    <lineage>
        <taxon>Eukaryota</taxon>
        <taxon>Metazoa</taxon>
        <taxon>Ecdysozoa</taxon>
        <taxon>Nematoda</taxon>
        <taxon>Chromadorea</taxon>
        <taxon>Rhabditida</taxon>
        <taxon>Tylenchina</taxon>
        <taxon>Tylenchomorpha</taxon>
        <taxon>Sphaerularioidea</taxon>
        <taxon>Anguinidae</taxon>
        <taxon>Anguininae</taxon>
        <taxon>Ditylenchus</taxon>
    </lineage>
</organism>
<evidence type="ECO:0000259" key="9">
    <source>
        <dbReference type="PROSITE" id="PS51886"/>
    </source>
</evidence>
<feature type="region of interest" description="Disordered" evidence="7">
    <location>
        <begin position="257"/>
        <end position="284"/>
    </location>
</feature>
<dbReference type="Gene3D" id="1.10.8.270">
    <property type="entry name" value="putative rabgap domain of human tbc1 domain family member 14 like domains"/>
    <property type="match status" value="1"/>
</dbReference>
<feature type="region of interest" description="Disordered" evidence="7">
    <location>
        <begin position="72"/>
        <end position="111"/>
    </location>
</feature>
<dbReference type="GO" id="GO:0012505">
    <property type="term" value="C:endomembrane system"/>
    <property type="evidence" value="ECO:0007669"/>
    <property type="project" value="UniProtKB-SubCell"/>
</dbReference>
<feature type="compositionally biased region" description="Polar residues" evidence="7">
    <location>
        <begin position="851"/>
        <end position="861"/>
    </location>
</feature>
<feature type="region of interest" description="Disordered" evidence="7">
    <location>
        <begin position="398"/>
        <end position="425"/>
    </location>
</feature>
<feature type="compositionally biased region" description="Basic and acidic residues" evidence="7">
    <location>
        <begin position="75"/>
        <end position="88"/>
    </location>
</feature>
<evidence type="ECO:0000256" key="1">
    <source>
        <dbReference type="ARBA" id="ARBA00004156"/>
    </source>
</evidence>
<evidence type="ECO:0000313" key="10">
    <source>
        <dbReference type="EMBL" id="KAI1723682.1"/>
    </source>
</evidence>
<evidence type="ECO:0000259" key="8">
    <source>
        <dbReference type="PROSITE" id="PS50086"/>
    </source>
</evidence>
<comment type="subcellular location">
    <subcellularLocation>
        <location evidence="1">Cytoplasmic vesicle membrane</location>
    </subcellularLocation>
    <subcellularLocation>
        <location evidence="2">Endomembrane system</location>
        <topology evidence="2">Peripheral membrane protein</topology>
    </subcellularLocation>
    <subcellularLocation>
        <location evidence="6">Synapse</location>
    </subcellularLocation>
</comment>
<evidence type="ECO:0000256" key="4">
    <source>
        <dbReference type="ARBA" id="ARBA00023136"/>
    </source>
</evidence>
<evidence type="ECO:0000256" key="5">
    <source>
        <dbReference type="ARBA" id="ARBA00023329"/>
    </source>
</evidence>
<dbReference type="PANTHER" id="PTHR23354">
    <property type="entry name" value="NUCLEOLAR PROTEIN 7/ESTROGEN RECEPTOR COACTIVATOR-RELATED"/>
    <property type="match status" value="1"/>
</dbReference>